<evidence type="ECO:0000313" key="3">
    <source>
        <dbReference type="Proteomes" id="UP000294723"/>
    </source>
</evidence>
<name>A0A4R5BY03_9PSEU</name>
<dbReference type="SMART" id="SM00507">
    <property type="entry name" value="HNHc"/>
    <property type="match status" value="1"/>
</dbReference>
<dbReference type="Gene3D" id="1.10.30.50">
    <property type="match status" value="1"/>
</dbReference>
<keyword evidence="2" id="KW-0255">Endonuclease</keyword>
<keyword evidence="3" id="KW-1185">Reference proteome</keyword>
<dbReference type="Pfam" id="PF26345">
    <property type="entry name" value="ScoMcrA_N"/>
    <property type="match status" value="1"/>
</dbReference>
<dbReference type="CDD" id="cd00085">
    <property type="entry name" value="HNHc"/>
    <property type="match status" value="1"/>
</dbReference>
<feature type="domain" description="HNH nuclease" evidence="1">
    <location>
        <begin position="245"/>
        <end position="307"/>
    </location>
</feature>
<protein>
    <submittedName>
        <fullName evidence="2">HNH endonuclease</fullName>
    </submittedName>
</protein>
<accession>A0A4R5BY03</accession>
<proteinExistence type="predicted"/>
<dbReference type="GO" id="GO:0003676">
    <property type="term" value="F:nucleic acid binding"/>
    <property type="evidence" value="ECO:0007669"/>
    <property type="project" value="InterPro"/>
</dbReference>
<evidence type="ECO:0000259" key="1">
    <source>
        <dbReference type="SMART" id="SM00507"/>
    </source>
</evidence>
<dbReference type="AlphaFoldDB" id="A0A4R5BY03"/>
<dbReference type="RefSeq" id="WP_132681348.1">
    <property type="nucleotide sequence ID" value="NZ_SMLA01000004.1"/>
</dbReference>
<dbReference type="InterPro" id="IPR002711">
    <property type="entry name" value="HNH"/>
</dbReference>
<dbReference type="Pfam" id="PF01844">
    <property type="entry name" value="HNH"/>
    <property type="match status" value="1"/>
</dbReference>
<dbReference type="Proteomes" id="UP000294723">
    <property type="component" value="Unassembled WGS sequence"/>
</dbReference>
<comment type="caution">
    <text evidence="2">The sequence shown here is derived from an EMBL/GenBank/DDBJ whole genome shotgun (WGS) entry which is preliminary data.</text>
</comment>
<keyword evidence="2" id="KW-0540">Nuclease</keyword>
<dbReference type="EMBL" id="SMLA01000004">
    <property type="protein sequence ID" value="TDD92081.1"/>
    <property type="molecule type" value="Genomic_DNA"/>
</dbReference>
<evidence type="ECO:0000313" key="2">
    <source>
        <dbReference type="EMBL" id="TDD92081.1"/>
    </source>
</evidence>
<organism evidence="2 3">
    <name type="scientific">Saccharopolyspora karakumensis</name>
    <dbReference type="NCBI Taxonomy" id="2530386"/>
    <lineage>
        <taxon>Bacteria</taxon>
        <taxon>Bacillati</taxon>
        <taxon>Actinomycetota</taxon>
        <taxon>Actinomycetes</taxon>
        <taxon>Pseudonocardiales</taxon>
        <taxon>Pseudonocardiaceae</taxon>
        <taxon>Saccharopolyspora</taxon>
    </lineage>
</organism>
<reference evidence="2 3" key="1">
    <citation type="submission" date="2019-03" db="EMBL/GenBank/DDBJ databases">
        <title>Draft genome sequences of novel Actinobacteria.</title>
        <authorList>
            <person name="Sahin N."/>
            <person name="Ay H."/>
            <person name="Saygin H."/>
        </authorList>
    </citation>
    <scope>NUCLEOTIDE SEQUENCE [LARGE SCALE GENOMIC DNA]</scope>
    <source>
        <strain evidence="2 3">5K548</strain>
    </source>
</reference>
<dbReference type="GO" id="GO:0004519">
    <property type="term" value="F:endonuclease activity"/>
    <property type="evidence" value="ECO:0007669"/>
    <property type="project" value="UniProtKB-KW"/>
</dbReference>
<gene>
    <name evidence="2" type="ORF">E1202_04365</name>
</gene>
<dbReference type="InterPro" id="IPR058807">
    <property type="entry name" value="ScoMcrA_N"/>
</dbReference>
<dbReference type="InterPro" id="IPR003615">
    <property type="entry name" value="HNH_nuc"/>
</dbReference>
<dbReference type="GO" id="GO:0008270">
    <property type="term" value="F:zinc ion binding"/>
    <property type="evidence" value="ECO:0007669"/>
    <property type="project" value="InterPro"/>
</dbReference>
<sequence length="331" mass="37764">MQITRAEVLAAIAEYDALGRETFLSRYGFDDATSYLLHHAEERYEAAAVLAAAHGYLPDRSALRASELPSRKNAVELHLRRLRFDVRRLKSPSWERDEVILACDLVRQNGWHWLSADDQRVQELSELLQLMPLHPAEVRGPKFRNVNGVARKTADIATQHPDYRGKPTKGGALDREVLADFLKRPEEMQTAANTIRAGLQSGMFEGLAASPDDIEDTAIAEASEGRLLERRHYARERNPKLRKRKIDAALKERGRLQCEVCDFDFEAAYCERGRGYIECHHVVPLHTSGETTNRLQDLVLICANCHRMIHRGTPWLTPDELRLLVRRGWKS</sequence>
<keyword evidence="2" id="KW-0378">Hydrolase</keyword>